<protein>
    <submittedName>
        <fullName evidence="1">40889_t:CDS:1</fullName>
    </submittedName>
</protein>
<feature type="non-terminal residue" evidence="1">
    <location>
        <position position="254"/>
    </location>
</feature>
<proteinExistence type="predicted"/>
<keyword evidence="2" id="KW-1185">Reference proteome</keyword>
<comment type="caution">
    <text evidence="1">The sequence shown here is derived from an EMBL/GenBank/DDBJ whole genome shotgun (WGS) entry which is preliminary data.</text>
</comment>
<sequence>MYKARIVNDSWSPIELPKLKYIWKNNLTCLTILKAKSLHLKISNIILDWGRKENTRALNLVFKELFDVRIANANQFGSSVSLLEISNDKKKKKWVLSKEVSEIAKLETRIKKCLGCEYNRSIVEGNCITRIRFDMGWKVIPKNTISRIESSTQMQANFNLTSLAQETYNKNPLENEQEFKNLRSLESSEKELILQAELKEELKEEILAILTRNSNRQKRKYCYYTNGSLQKDNKDKGNTVVMGVAVVQVDKKEK</sequence>
<organism evidence="1 2">
    <name type="scientific">Gigaspora margarita</name>
    <dbReference type="NCBI Taxonomy" id="4874"/>
    <lineage>
        <taxon>Eukaryota</taxon>
        <taxon>Fungi</taxon>
        <taxon>Fungi incertae sedis</taxon>
        <taxon>Mucoromycota</taxon>
        <taxon>Glomeromycotina</taxon>
        <taxon>Glomeromycetes</taxon>
        <taxon>Diversisporales</taxon>
        <taxon>Gigasporaceae</taxon>
        <taxon>Gigaspora</taxon>
    </lineage>
</organism>
<reference evidence="1 2" key="1">
    <citation type="submission" date="2021-06" db="EMBL/GenBank/DDBJ databases">
        <authorList>
            <person name="Kallberg Y."/>
            <person name="Tangrot J."/>
            <person name="Rosling A."/>
        </authorList>
    </citation>
    <scope>NUCLEOTIDE SEQUENCE [LARGE SCALE GENOMIC DNA]</scope>
    <source>
        <strain evidence="1 2">120-4 pot B 10/14</strain>
    </source>
</reference>
<name>A0ABN7VEW1_GIGMA</name>
<evidence type="ECO:0000313" key="2">
    <source>
        <dbReference type="Proteomes" id="UP000789901"/>
    </source>
</evidence>
<gene>
    <name evidence="1" type="ORF">GMARGA_LOCUS17835</name>
</gene>
<accession>A0ABN7VEW1</accession>
<dbReference type="EMBL" id="CAJVQB010013758">
    <property type="protein sequence ID" value="CAG8764282.1"/>
    <property type="molecule type" value="Genomic_DNA"/>
</dbReference>
<evidence type="ECO:0000313" key="1">
    <source>
        <dbReference type="EMBL" id="CAG8764282.1"/>
    </source>
</evidence>
<dbReference type="Proteomes" id="UP000789901">
    <property type="component" value="Unassembled WGS sequence"/>
</dbReference>